<evidence type="ECO:0000313" key="4">
    <source>
        <dbReference type="EMBL" id="OGM16423.1"/>
    </source>
</evidence>
<dbReference type="Pfam" id="PF26449">
    <property type="entry name" value="DUF8128"/>
    <property type="match status" value="1"/>
</dbReference>
<feature type="compositionally biased region" description="Basic residues" evidence="1">
    <location>
        <begin position="734"/>
        <end position="744"/>
    </location>
</feature>
<evidence type="ECO:0000256" key="1">
    <source>
        <dbReference type="SAM" id="MobiDB-lite"/>
    </source>
</evidence>
<name>A0A1F7XN45_9BACT</name>
<feature type="compositionally biased region" description="Basic and acidic residues" evidence="1">
    <location>
        <begin position="157"/>
        <end position="171"/>
    </location>
</feature>
<proteinExistence type="predicted"/>
<feature type="compositionally biased region" description="Basic and acidic residues" evidence="1">
    <location>
        <begin position="698"/>
        <end position="710"/>
    </location>
</feature>
<evidence type="ECO:0000259" key="3">
    <source>
        <dbReference type="Pfam" id="PF26449"/>
    </source>
</evidence>
<feature type="region of interest" description="Disordered" evidence="1">
    <location>
        <begin position="157"/>
        <end position="177"/>
    </location>
</feature>
<dbReference type="PANTHER" id="PTHR30121:SF11">
    <property type="entry name" value="AAA+ ATPASE DOMAIN-CONTAINING PROTEIN"/>
    <property type="match status" value="1"/>
</dbReference>
<reference evidence="4 5" key="1">
    <citation type="journal article" date="2016" name="Nat. Commun.">
        <title>Thousands of microbial genomes shed light on interconnected biogeochemical processes in an aquifer system.</title>
        <authorList>
            <person name="Anantharaman K."/>
            <person name="Brown C.T."/>
            <person name="Hug L.A."/>
            <person name="Sharon I."/>
            <person name="Castelle C.J."/>
            <person name="Probst A.J."/>
            <person name="Thomas B.C."/>
            <person name="Singh A."/>
            <person name="Wilkins M.J."/>
            <person name="Karaoz U."/>
            <person name="Brodie E.L."/>
            <person name="Williams K.H."/>
            <person name="Hubbard S.S."/>
            <person name="Banfield J.F."/>
        </authorList>
    </citation>
    <scope>NUCLEOTIDE SEQUENCE [LARGE SCALE GENOMIC DNA]</scope>
</reference>
<feature type="region of interest" description="Disordered" evidence="1">
    <location>
        <begin position="696"/>
        <end position="778"/>
    </location>
</feature>
<protein>
    <submittedName>
        <fullName evidence="4">Uncharacterized protein</fullName>
    </submittedName>
</protein>
<feature type="domain" description="DUF8128" evidence="3">
    <location>
        <begin position="12"/>
        <end position="275"/>
    </location>
</feature>
<dbReference type="InterPro" id="IPR051162">
    <property type="entry name" value="T4SS_component"/>
</dbReference>
<evidence type="ECO:0000313" key="5">
    <source>
        <dbReference type="Proteomes" id="UP000178401"/>
    </source>
</evidence>
<comment type="caution">
    <text evidence="4">The sequence shown here is derived from an EMBL/GenBank/DDBJ whole genome shotgun (WGS) entry which is preliminary data.</text>
</comment>
<sequence length="778" mass="87756">MNNLVSLVLKLPRNTEITPEAAQTFLAALTQINSVSFFQKLTGVYPQALALEIALINQQIKFQITCDETLAPFIETQIQSNYPLVIIEKSKDPLEGQNIEAESLILKKGSYYPIAIFSAFTDVDPMASVLSVLSKSDPEQIALIQYALESTSSSWQRKGESYSEKGTKNEDGSYSPRSDASVIKEKISYPGFKVSIRIAGNTNKTLTELKSAFGVFARSDGNSFATQKKGLLNRGSIATSLYLRRVTNNQILNIQELATIWHLPSEKIKTSSIAWGTSVLSEPPENLPAAITATEEDKKEINFFARTLFRNKDTIFGVKNLDRLRHIWTVGKTGTGKSTMMANMIIDDFKKDRGVAYIDPHGDTCDVLLDYIPGHRLNDTVYFNPADKDFPITINPLEVTNREEAELVVSGLMSIFTKVWANVWSARMEYILRNSFMTLAEQPNTTLEDVLKILAIKNYRDRILEKTKDSALVHFWTDEYEKMPERLQKEAIAPIQNKVGQFVTSPMIRRIIGHPKSSISIDDILNQEKILLANLSQGRLGEDNANLLGAMLITKIQLAAMRRVDTPVNERKPYYVFVDEFQNFATDSFIKILSEIRKYNLSLCLANQYMAQIPENVRKAILGNAGTIITFSAGAEDAAILNKEFAEVFSENDLVNLSNYQIAIKLMIDGHSSRPFLAHTLPLPISKNQNRPKVISISRERWTQKEKAPYTEEPAYVPHPSYQRSFQRPQGQTQHRRYPPRRNNYRPNNQRPITSSSEQKTQTGNVFQGSSEEKPNQG</sequence>
<dbReference type="InterPro" id="IPR019476">
    <property type="entry name" value="T4SS_TraD_DNA-bd"/>
</dbReference>
<organism evidence="4 5">
    <name type="scientific">Candidatus Woesebacteria bacterium RBG_19FT_COMBO_37_29</name>
    <dbReference type="NCBI Taxonomy" id="1802486"/>
    <lineage>
        <taxon>Bacteria</taxon>
        <taxon>Candidatus Woeseibacteriota</taxon>
    </lineage>
</organism>
<dbReference type="PANTHER" id="PTHR30121">
    <property type="entry name" value="UNCHARACTERIZED PROTEIN YJGR-RELATED"/>
    <property type="match status" value="1"/>
</dbReference>
<feature type="compositionally biased region" description="Polar residues" evidence="1">
    <location>
        <begin position="722"/>
        <end position="733"/>
    </location>
</feature>
<evidence type="ECO:0000259" key="2">
    <source>
        <dbReference type="Pfam" id="PF10412"/>
    </source>
</evidence>
<dbReference type="EMBL" id="MGFY01000021">
    <property type="protein sequence ID" value="OGM16423.1"/>
    <property type="molecule type" value="Genomic_DNA"/>
</dbReference>
<gene>
    <name evidence="4" type="ORF">A2V55_01095</name>
</gene>
<dbReference type="InterPro" id="IPR027417">
    <property type="entry name" value="P-loop_NTPase"/>
</dbReference>
<feature type="domain" description="Type IV secretion system coupling protein TraD DNA-binding" evidence="2">
    <location>
        <begin position="325"/>
        <end position="639"/>
    </location>
</feature>
<feature type="compositionally biased region" description="Polar residues" evidence="1">
    <location>
        <begin position="753"/>
        <end position="770"/>
    </location>
</feature>
<dbReference type="Proteomes" id="UP000178401">
    <property type="component" value="Unassembled WGS sequence"/>
</dbReference>
<dbReference type="SUPFAM" id="SSF52540">
    <property type="entry name" value="P-loop containing nucleoside triphosphate hydrolases"/>
    <property type="match status" value="1"/>
</dbReference>
<dbReference type="Gene3D" id="3.40.50.300">
    <property type="entry name" value="P-loop containing nucleotide triphosphate hydrolases"/>
    <property type="match status" value="2"/>
</dbReference>
<dbReference type="InterPro" id="IPR058441">
    <property type="entry name" value="DUF8128"/>
</dbReference>
<accession>A0A1F7XN45</accession>
<dbReference type="Pfam" id="PF10412">
    <property type="entry name" value="TrwB_AAD_bind"/>
    <property type="match status" value="1"/>
</dbReference>
<dbReference type="AlphaFoldDB" id="A0A1F7XN45"/>
<dbReference type="CDD" id="cd01127">
    <property type="entry name" value="TrwB_TraG_TraD_VirD4"/>
    <property type="match status" value="1"/>
</dbReference>